<proteinExistence type="inferred from homology"/>
<dbReference type="PIRSF" id="PIRSF002741">
    <property type="entry name" value="MppA"/>
    <property type="match status" value="1"/>
</dbReference>
<organism evidence="6 7">
    <name type="scientific">Candidatus Kerfeldbacteria bacterium CG08_land_8_20_14_0_20_43_14</name>
    <dbReference type="NCBI Taxonomy" id="2014246"/>
    <lineage>
        <taxon>Bacteria</taxon>
        <taxon>Candidatus Kerfeldiibacteriota</taxon>
    </lineage>
</organism>
<evidence type="ECO:0000313" key="7">
    <source>
        <dbReference type="Proteomes" id="UP000236845"/>
    </source>
</evidence>
<name>A0A2H0YQI5_9BACT</name>
<keyword evidence="4" id="KW-0812">Transmembrane</keyword>
<dbReference type="GO" id="GO:0043190">
    <property type="term" value="C:ATP-binding cassette (ABC) transporter complex"/>
    <property type="evidence" value="ECO:0007669"/>
    <property type="project" value="InterPro"/>
</dbReference>
<dbReference type="Gene3D" id="3.10.105.10">
    <property type="entry name" value="Dipeptide-binding Protein, Domain 3"/>
    <property type="match status" value="1"/>
</dbReference>
<keyword evidence="2" id="KW-0813">Transport</keyword>
<feature type="domain" description="Solute-binding protein family 5" evidence="5">
    <location>
        <begin position="140"/>
        <end position="507"/>
    </location>
</feature>
<dbReference type="SUPFAM" id="SSF53850">
    <property type="entry name" value="Periplasmic binding protein-like II"/>
    <property type="match status" value="1"/>
</dbReference>
<evidence type="ECO:0000256" key="1">
    <source>
        <dbReference type="ARBA" id="ARBA00005695"/>
    </source>
</evidence>
<feature type="transmembrane region" description="Helical" evidence="4">
    <location>
        <begin position="65"/>
        <end position="86"/>
    </location>
</feature>
<dbReference type="Gene3D" id="3.40.190.10">
    <property type="entry name" value="Periplasmic binding protein-like II"/>
    <property type="match status" value="1"/>
</dbReference>
<reference evidence="7" key="1">
    <citation type="submission" date="2017-09" db="EMBL/GenBank/DDBJ databases">
        <title>Depth-based differentiation of microbial function through sediment-hosted aquifers and enrichment of novel symbionts in the deep terrestrial subsurface.</title>
        <authorList>
            <person name="Probst A.J."/>
            <person name="Ladd B."/>
            <person name="Jarett J.K."/>
            <person name="Geller-Mcgrath D.E."/>
            <person name="Sieber C.M.K."/>
            <person name="Emerson J.B."/>
            <person name="Anantharaman K."/>
            <person name="Thomas B.C."/>
            <person name="Malmstrom R."/>
            <person name="Stieglmeier M."/>
            <person name="Klingl A."/>
            <person name="Woyke T."/>
            <person name="Ryan C.M."/>
            <person name="Banfield J.F."/>
        </authorList>
    </citation>
    <scope>NUCLEOTIDE SEQUENCE [LARGE SCALE GENOMIC DNA]</scope>
</reference>
<dbReference type="EMBL" id="PEXW01000032">
    <property type="protein sequence ID" value="PIS40764.1"/>
    <property type="molecule type" value="Genomic_DNA"/>
</dbReference>
<dbReference type="InterPro" id="IPR030678">
    <property type="entry name" value="Peptide/Ni-bd"/>
</dbReference>
<gene>
    <name evidence="6" type="ORF">COT26_01585</name>
</gene>
<dbReference type="GO" id="GO:1904680">
    <property type="term" value="F:peptide transmembrane transporter activity"/>
    <property type="evidence" value="ECO:0007669"/>
    <property type="project" value="TreeGrafter"/>
</dbReference>
<dbReference type="PANTHER" id="PTHR30290">
    <property type="entry name" value="PERIPLASMIC BINDING COMPONENT OF ABC TRANSPORTER"/>
    <property type="match status" value="1"/>
</dbReference>
<evidence type="ECO:0000313" key="6">
    <source>
        <dbReference type="EMBL" id="PIS40764.1"/>
    </source>
</evidence>
<accession>A0A2H0YQI5</accession>
<comment type="similarity">
    <text evidence="1">Belongs to the bacterial solute-binding protein 5 family.</text>
</comment>
<dbReference type="Gene3D" id="3.90.76.10">
    <property type="entry name" value="Dipeptide-binding Protein, Domain 1"/>
    <property type="match status" value="1"/>
</dbReference>
<dbReference type="Pfam" id="PF00496">
    <property type="entry name" value="SBP_bac_5"/>
    <property type="match status" value="1"/>
</dbReference>
<dbReference type="InterPro" id="IPR039424">
    <property type="entry name" value="SBP_5"/>
</dbReference>
<comment type="caution">
    <text evidence="6">The sequence shown here is derived from an EMBL/GenBank/DDBJ whole genome shotgun (WGS) entry which is preliminary data.</text>
</comment>
<evidence type="ECO:0000256" key="3">
    <source>
        <dbReference type="ARBA" id="ARBA00022729"/>
    </source>
</evidence>
<dbReference type="Proteomes" id="UP000236845">
    <property type="component" value="Unassembled WGS sequence"/>
</dbReference>
<protein>
    <recommendedName>
        <fullName evidence="5">Solute-binding protein family 5 domain-containing protein</fullName>
    </recommendedName>
</protein>
<evidence type="ECO:0000259" key="5">
    <source>
        <dbReference type="Pfam" id="PF00496"/>
    </source>
</evidence>
<dbReference type="AlphaFoldDB" id="A0A2H0YQI5"/>
<dbReference type="InterPro" id="IPR000914">
    <property type="entry name" value="SBP_5_dom"/>
</dbReference>
<dbReference type="GO" id="GO:0015833">
    <property type="term" value="P:peptide transport"/>
    <property type="evidence" value="ECO:0007669"/>
    <property type="project" value="TreeGrafter"/>
</dbReference>
<dbReference type="CDD" id="cd08513">
    <property type="entry name" value="PBP2_thermophilic_Hb8_like"/>
    <property type="match status" value="1"/>
</dbReference>
<keyword evidence="4" id="KW-0472">Membrane</keyword>
<dbReference type="GO" id="GO:0042597">
    <property type="term" value="C:periplasmic space"/>
    <property type="evidence" value="ECO:0007669"/>
    <property type="project" value="UniProtKB-ARBA"/>
</dbReference>
<keyword evidence="3" id="KW-0732">Signal</keyword>
<evidence type="ECO:0000256" key="2">
    <source>
        <dbReference type="ARBA" id="ARBA00022448"/>
    </source>
</evidence>
<keyword evidence="4" id="KW-1133">Transmembrane helix</keyword>
<sequence>MRINFASLFEGIKKTIKKLTSRAKTGPAVPLEQDQAMIQNLNESRWPSLTQFTYIFRYLNKSEGLIFRLSIFLLFASAALLVGRYIQRHWIPEPAIGGSYTEAIFGTPRLINPVLASSDLDLQLTPLIYNGLLRLDANGEYVNDLAEKIETSNDGKTYTVNLKPGLIWQDGQTLTSDDVRFTIETIQNPNIGSPLYSKFRDIKIETPDDKKIILKLEKNDGNFEKNLTLGILPAHIWTEIPPAAMNTTEFNLKPIGSGPFMFKEIRKKEKSGDVTSMTLERFVQTATPTKLKSLMLKFVQDGTAALDLISSGQANGMRLISSDLFAKAEKIRGGKIAFESLPQVVNVFFNFKNKLLANKSVRLALRSAIDVNEIITKVRPDADFIVGPVLAGMPGGEAVNSASPQDLNGAIKLLEDAGWKKENEVFVKDKTTLEFSLTVPDIKEYTSAAEIIATAWNNLGAKVEIKKIDPAIFGKEVIKTRNFDAILYADRYDTDLSLYPFWHSTQSFDPGLNLTSYYNKDLDQLLTQTQKSDQKPEALAELNKKIQTLINDEVPAIFLYQPSAMLVNTVNLRSTIQPSLLTASNHFLDISGWYTETRHTWKWNP</sequence>
<dbReference type="PANTHER" id="PTHR30290:SF9">
    <property type="entry name" value="OLIGOPEPTIDE-BINDING PROTEIN APPA"/>
    <property type="match status" value="1"/>
</dbReference>
<evidence type="ECO:0000256" key="4">
    <source>
        <dbReference type="SAM" id="Phobius"/>
    </source>
</evidence>